<sequence>MASINNKEDESILRPLADFPASLWENCFDNYTLDQKEYDLYAEEIEALKEEVRSMLIGGRKRETIEKLNLIDAVEQLGISYHFENEIDALLEEIFHQNDEDFEALLQNGLSAAALHFRLLRQHGFNISSGTFKRFLNENGEFKETLGEDIKGLLSLYEAAEVRTHEDNILEEALSFAITHLNANLMPDDSSSTIAKQVNHALKQSLHKGLPRVEARHYISVYEEDENHNPLLLRVARLDYRLLQMLYRQELAYLTSWVNDLGIVEKVPYSRNRVVENYFSGNGVFFEPQYTFGRIVIAKTLTILTIIDDTYDAYGTIEELTAFRDAVERWDIKEIDGLPEYMEPTYMALLNLSEWVEKELTKRGRSYAFSKYKEECKQYVRASYNQSCWFFTRELPPFPVYKVSALITSTYFLLQTISFLAMESGTIDVFDWQTKDPKILVASAKIARFINDVASHEMGSEGRAAKDSSNGLIWVSGGGRQWWVDLGFEQGRRRAAAEDRWWFGVF</sequence>
<evidence type="ECO:0000256" key="1">
    <source>
        <dbReference type="ARBA" id="ARBA00004721"/>
    </source>
</evidence>
<evidence type="ECO:0000256" key="2">
    <source>
        <dbReference type="ARBA" id="ARBA00022723"/>
    </source>
</evidence>
<feature type="domain" description="Terpene synthase N-terminal" evidence="5">
    <location>
        <begin position="24"/>
        <end position="202"/>
    </location>
</feature>
<dbReference type="SUPFAM" id="SSF48576">
    <property type="entry name" value="Terpenoid synthases"/>
    <property type="match status" value="1"/>
</dbReference>
<dbReference type="PANTHER" id="PTHR31225">
    <property type="entry name" value="OS04G0344100 PROTEIN-RELATED"/>
    <property type="match status" value="1"/>
</dbReference>
<dbReference type="Proteomes" id="UP001161247">
    <property type="component" value="Chromosome 8"/>
</dbReference>
<dbReference type="GO" id="GO:0000287">
    <property type="term" value="F:magnesium ion binding"/>
    <property type="evidence" value="ECO:0007669"/>
    <property type="project" value="InterPro"/>
</dbReference>
<accession>A0AAV1E6E9</accession>
<evidence type="ECO:0000256" key="4">
    <source>
        <dbReference type="ARBA" id="ARBA00023239"/>
    </source>
</evidence>
<dbReference type="InterPro" id="IPR005630">
    <property type="entry name" value="Terpene_synthase_metal-bd"/>
</dbReference>
<organism evidence="7 8">
    <name type="scientific">Oldenlandia corymbosa var. corymbosa</name>
    <dbReference type="NCBI Taxonomy" id="529605"/>
    <lineage>
        <taxon>Eukaryota</taxon>
        <taxon>Viridiplantae</taxon>
        <taxon>Streptophyta</taxon>
        <taxon>Embryophyta</taxon>
        <taxon>Tracheophyta</taxon>
        <taxon>Spermatophyta</taxon>
        <taxon>Magnoliopsida</taxon>
        <taxon>eudicotyledons</taxon>
        <taxon>Gunneridae</taxon>
        <taxon>Pentapetalae</taxon>
        <taxon>asterids</taxon>
        <taxon>lamiids</taxon>
        <taxon>Gentianales</taxon>
        <taxon>Rubiaceae</taxon>
        <taxon>Rubioideae</taxon>
        <taxon>Spermacoceae</taxon>
        <taxon>Hedyotis-Oldenlandia complex</taxon>
        <taxon>Oldenlandia</taxon>
    </lineage>
</organism>
<reference evidence="7" key="1">
    <citation type="submission" date="2023-03" db="EMBL/GenBank/DDBJ databases">
        <authorList>
            <person name="Julca I."/>
        </authorList>
    </citation>
    <scope>NUCLEOTIDE SEQUENCE</scope>
</reference>
<dbReference type="GO" id="GO:0010333">
    <property type="term" value="F:terpene synthase activity"/>
    <property type="evidence" value="ECO:0007669"/>
    <property type="project" value="InterPro"/>
</dbReference>
<dbReference type="Pfam" id="PF01397">
    <property type="entry name" value="Terpene_synth"/>
    <property type="match status" value="1"/>
</dbReference>
<evidence type="ECO:0000313" key="7">
    <source>
        <dbReference type="EMBL" id="CAI9115157.1"/>
    </source>
</evidence>
<evidence type="ECO:0000256" key="3">
    <source>
        <dbReference type="ARBA" id="ARBA00022842"/>
    </source>
</evidence>
<dbReference type="CDD" id="cd00684">
    <property type="entry name" value="Terpene_cyclase_plant_C1"/>
    <property type="match status" value="1"/>
</dbReference>
<dbReference type="InterPro" id="IPR036965">
    <property type="entry name" value="Terpene_synth_N_sf"/>
</dbReference>
<dbReference type="Gene3D" id="1.50.10.130">
    <property type="entry name" value="Terpene synthase, N-terminal domain"/>
    <property type="match status" value="1"/>
</dbReference>
<name>A0AAV1E6E9_OLDCO</name>
<dbReference type="InterPro" id="IPR008949">
    <property type="entry name" value="Isoprenoid_synthase_dom_sf"/>
</dbReference>
<keyword evidence="2" id="KW-0479">Metal-binding</keyword>
<dbReference type="InterPro" id="IPR001906">
    <property type="entry name" value="Terpene_synth_N"/>
</dbReference>
<evidence type="ECO:0000259" key="6">
    <source>
        <dbReference type="Pfam" id="PF03936"/>
    </source>
</evidence>
<feature type="domain" description="Terpene synthase metal-binding" evidence="6">
    <location>
        <begin position="260"/>
        <end position="458"/>
    </location>
</feature>
<comment type="pathway">
    <text evidence="1">Secondary metabolite biosynthesis; terpenoid biosynthesis.</text>
</comment>
<dbReference type="GO" id="GO:0016102">
    <property type="term" value="P:diterpenoid biosynthetic process"/>
    <property type="evidence" value="ECO:0007669"/>
    <property type="project" value="InterPro"/>
</dbReference>
<dbReference type="Gene3D" id="1.10.600.10">
    <property type="entry name" value="Farnesyl Diphosphate Synthase"/>
    <property type="match status" value="1"/>
</dbReference>
<dbReference type="InterPro" id="IPR008930">
    <property type="entry name" value="Terpenoid_cyclase/PrenylTrfase"/>
</dbReference>
<dbReference type="AlphaFoldDB" id="A0AAV1E6E9"/>
<keyword evidence="3" id="KW-0460">Magnesium</keyword>
<evidence type="ECO:0000259" key="5">
    <source>
        <dbReference type="Pfam" id="PF01397"/>
    </source>
</evidence>
<keyword evidence="8" id="KW-1185">Reference proteome</keyword>
<keyword evidence="4" id="KW-0456">Lyase</keyword>
<dbReference type="PANTHER" id="PTHR31225:SF93">
    <property type="entry name" value="ALPHA-HUMULENE_(-)-(E)-BETA-CARYOPHYLLENE SYNTHASE"/>
    <property type="match status" value="1"/>
</dbReference>
<dbReference type="InterPro" id="IPR050148">
    <property type="entry name" value="Terpene_synthase-like"/>
</dbReference>
<proteinExistence type="predicted"/>
<protein>
    <submittedName>
        <fullName evidence="7">OLC1v1015994C1</fullName>
    </submittedName>
</protein>
<dbReference type="EMBL" id="OX459125">
    <property type="protein sequence ID" value="CAI9115157.1"/>
    <property type="molecule type" value="Genomic_DNA"/>
</dbReference>
<dbReference type="FunFam" id="1.50.10.130:FF:000001">
    <property type="entry name" value="Isoprene synthase, chloroplastic"/>
    <property type="match status" value="1"/>
</dbReference>
<dbReference type="InterPro" id="IPR044814">
    <property type="entry name" value="Terpene_cyclase_plant_C1"/>
</dbReference>
<dbReference type="SUPFAM" id="SSF48239">
    <property type="entry name" value="Terpenoid cyclases/Protein prenyltransferases"/>
    <property type="match status" value="1"/>
</dbReference>
<gene>
    <name evidence="7" type="ORF">OLC1_LOCUS21732</name>
</gene>
<dbReference type="Pfam" id="PF03936">
    <property type="entry name" value="Terpene_synth_C"/>
    <property type="match status" value="1"/>
</dbReference>
<evidence type="ECO:0000313" key="8">
    <source>
        <dbReference type="Proteomes" id="UP001161247"/>
    </source>
</evidence>